<keyword evidence="1" id="KW-1133">Transmembrane helix</keyword>
<proteinExistence type="predicted"/>
<dbReference type="AlphaFoldDB" id="A0A1Q2M7R5"/>
<protein>
    <submittedName>
        <fullName evidence="2">Uncharacterized protein</fullName>
    </submittedName>
</protein>
<organism evidence="2 3">
    <name type="scientific">Microbulbifer agarilyticus</name>
    <dbReference type="NCBI Taxonomy" id="260552"/>
    <lineage>
        <taxon>Bacteria</taxon>
        <taxon>Pseudomonadati</taxon>
        <taxon>Pseudomonadota</taxon>
        <taxon>Gammaproteobacteria</taxon>
        <taxon>Cellvibrionales</taxon>
        <taxon>Microbulbiferaceae</taxon>
        <taxon>Microbulbifer</taxon>
    </lineage>
</organism>
<name>A0A1Q2M7R5_9GAMM</name>
<dbReference type="Proteomes" id="UP000188219">
    <property type="component" value="Chromosome"/>
</dbReference>
<feature type="transmembrane region" description="Helical" evidence="1">
    <location>
        <begin position="6"/>
        <end position="25"/>
    </location>
</feature>
<evidence type="ECO:0000256" key="1">
    <source>
        <dbReference type="SAM" id="Phobius"/>
    </source>
</evidence>
<keyword evidence="3" id="KW-1185">Reference proteome</keyword>
<keyword evidence="1" id="KW-0812">Transmembrane</keyword>
<reference evidence="2" key="1">
    <citation type="submission" date="2017-02" db="EMBL/GenBank/DDBJ databases">
        <title>Genome of Microbulbifer agarilyticus GP101.</title>
        <authorList>
            <person name="Jung J."/>
            <person name="Bae S.S."/>
            <person name="Baek K."/>
        </authorList>
    </citation>
    <scope>NUCLEOTIDE SEQUENCE [LARGE SCALE GENOMIC DNA]</scope>
    <source>
        <strain evidence="2">GP101</strain>
    </source>
</reference>
<feature type="transmembrane region" description="Helical" evidence="1">
    <location>
        <begin position="46"/>
        <end position="63"/>
    </location>
</feature>
<feature type="transmembrane region" description="Helical" evidence="1">
    <location>
        <begin position="75"/>
        <end position="99"/>
    </location>
</feature>
<evidence type="ECO:0000313" key="3">
    <source>
        <dbReference type="Proteomes" id="UP000188219"/>
    </source>
</evidence>
<dbReference type="KEGG" id="maga:Mag101_11930"/>
<sequence length="103" mass="11842">MEEMLRFFAVTFFLVVLITIPFGVIKGVYDFCNWKNFTKKGYRASAYIFLLIAIFLLLSFYYWMTQQGGGEVSGIMLFVFAPAPGVFCILYWTFLGLGVDRNS</sequence>
<dbReference type="EMBL" id="CP019650">
    <property type="protein sequence ID" value="AQQ68272.1"/>
    <property type="molecule type" value="Genomic_DNA"/>
</dbReference>
<evidence type="ECO:0000313" key="2">
    <source>
        <dbReference type="EMBL" id="AQQ68272.1"/>
    </source>
</evidence>
<gene>
    <name evidence="2" type="ORF">Mag101_11930</name>
</gene>
<keyword evidence="1" id="KW-0472">Membrane</keyword>
<accession>A0A1Q2M7R5</accession>